<evidence type="ECO:0000256" key="2">
    <source>
        <dbReference type="ARBA" id="ARBA00004429"/>
    </source>
</evidence>
<dbReference type="InterPro" id="IPR003661">
    <property type="entry name" value="HisK_dim/P_dom"/>
</dbReference>
<evidence type="ECO:0000256" key="15">
    <source>
        <dbReference type="ARBA" id="ARBA00023136"/>
    </source>
</evidence>
<dbReference type="PROSITE" id="PS50109">
    <property type="entry name" value="HIS_KIN"/>
    <property type="match status" value="1"/>
</dbReference>
<keyword evidence="12" id="KW-0067">ATP-binding</keyword>
<dbReference type="PROSITE" id="PS50894">
    <property type="entry name" value="HPT"/>
    <property type="match status" value="1"/>
</dbReference>
<accession>W0LAZ3</accession>
<dbReference type="AlphaFoldDB" id="W0LAZ3"/>
<evidence type="ECO:0000256" key="14">
    <source>
        <dbReference type="ARBA" id="ARBA00023012"/>
    </source>
</evidence>
<dbReference type="InterPro" id="IPR003594">
    <property type="entry name" value="HATPase_dom"/>
</dbReference>
<evidence type="ECO:0000256" key="16">
    <source>
        <dbReference type="PROSITE-ProRule" id="PRU00110"/>
    </source>
</evidence>
<evidence type="ECO:0000256" key="5">
    <source>
        <dbReference type="ARBA" id="ARBA00022519"/>
    </source>
</evidence>
<dbReference type="InterPro" id="IPR049871">
    <property type="entry name" value="BvgS-like_periplasmic2"/>
</dbReference>
<evidence type="ECO:0000256" key="9">
    <source>
        <dbReference type="ARBA" id="ARBA00022729"/>
    </source>
</evidence>
<keyword evidence="7" id="KW-0808">Transferase</keyword>
<dbReference type="Gene3D" id="3.40.50.2300">
    <property type="match status" value="1"/>
</dbReference>
<gene>
    <name evidence="24" type="ORF">Z042_16455</name>
</gene>
<dbReference type="CDD" id="cd13707">
    <property type="entry name" value="PBP2_BvgS_D2"/>
    <property type="match status" value="1"/>
</dbReference>
<dbReference type="Gene3D" id="1.20.120.160">
    <property type="entry name" value="HPT domain"/>
    <property type="match status" value="1"/>
</dbReference>
<dbReference type="SMART" id="SM00091">
    <property type="entry name" value="PAS"/>
    <property type="match status" value="1"/>
</dbReference>
<evidence type="ECO:0000256" key="17">
    <source>
        <dbReference type="PROSITE-ProRule" id="PRU00169"/>
    </source>
</evidence>
<dbReference type="Gene3D" id="3.40.190.10">
    <property type="entry name" value="Periplasmic binding protein-like II"/>
    <property type="match status" value="4"/>
</dbReference>
<comment type="catalytic activity">
    <reaction evidence="1">
        <text>ATP + protein L-histidine = ADP + protein N-phospho-L-histidine.</text>
        <dbReference type="EC" id="2.7.13.3"/>
    </reaction>
</comment>
<dbReference type="Pfam" id="PF08448">
    <property type="entry name" value="PAS_4"/>
    <property type="match status" value="1"/>
</dbReference>
<dbReference type="STRING" id="1441930.Z042_16455"/>
<keyword evidence="25" id="KW-1185">Reference proteome</keyword>
<feature type="domain" description="HPt" evidence="23">
    <location>
        <begin position="1111"/>
        <end position="1205"/>
    </location>
</feature>
<dbReference type="PROSITE" id="PS50112">
    <property type="entry name" value="PAS"/>
    <property type="match status" value="1"/>
</dbReference>
<evidence type="ECO:0000259" key="22">
    <source>
        <dbReference type="PROSITE" id="PS50113"/>
    </source>
</evidence>
<dbReference type="Gene3D" id="3.30.450.20">
    <property type="entry name" value="PAS domain"/>
    <property type="match status" value="1"/>
</dbReference>
<evidence type="ECO:0000256" key="10">
    <source>
        <dbReference type="ARBA" id="ARBA00022741"/>
    </source>
</evidence>
<feature type="domain" description="Response regulatory" evidence="20">
    <location>
        <begin position="964"/>
        <end position="1083"/>
    </location>
</feature>
<dbReference type="InterPro" id="IPR013656">
    <property type="entry name" value="PAS_4"/>
</dbReference>
<evidence type="ECO:0000256" key="6">
    <source>
        <dbReference type="ARBA" id="ARBA00022553"/>
    </source>
</evidence>
<dbReference type="KEGG" id="sfo:Z042_16455"/>
<comment type="subcellular location">
    <subcellularLocation>
        <location evidence="2">Cell inner membrane</location>
        <topology evidence="2">Multi-pass membrane protein</topology>
    </subcellularLocation>
</comment>
<dbReference type="InterPro" id="IPR035965">
    <property type="entry name" value="PAS-like_dom_sf"/>
</dbReference>
<dbReference type="GO" id="GO:0000155">
    <property type="term" value="F:phosphorelay sensor kinase activity"/>
    <property type="evidence" value="ECO:0007669"/>
    <property type="project" value="InterPro"/>
</dbReference>
<reference evidence="24 25" key="1">
    <citation type="submission" date="2014-01" db="EMBL/GenBank/DDBJ databases">
        <title>Isolation of Serratia multitudinisentens RB-25 from Ex-Landfill site.</title>
        <authorList>
            <person name="Robson E.H.J."/>
        </authorList>
    </citation>
    <scope>NUCLEOTIDE SEQUENCE [LARGE SCALE GENOMIC DNA]</scope>
    <source>
        <strain evidence="24 25">RB-25</strain>
    </source>
</reference>
<feature type="domain" description="Histidine kinase" evidence="19">
    <location>
        <begin position="718"/>
        <end position="941"/>
    </location>
</feature>
<dbReference type="CDD" id="cd13705">
    <property type="entry name" value="PBP2_BvgS_D1"/>
    <property type="match status" value="1"/>
</dbReference>
<dbReference type="SUPFAM" id="SSF53850">
    <property type="entry name" value="Periplasmic binding protein-like II"/>
    <property type="match status" value="2"/>
</dbReference>
<feature type="domain" description="PAC" evidence="22">
    <location>
        <begin position="649"/>
        <end position="700"/>
    </location>
</feature>
<dbReference type="InterPro" id="IPR000700">
    <property type="entry name" value="PAS-assoc_C"/>
</dbReference>
<keyword evidence="8 18" id="KW-0812">Transmembrane</keyword>
<dbReference type="SUPFAM" id="SSF47226">
    <property type="entry name" value="Histidine-containing phosphotransfer domain, HPT domain"/>
    <property type="match status" value="1"/>
</dbReference>
<dbReference type="InterPro" id="IPR011006">
    <property type="entry name" value="CheY-like_superfamily"/>
</dbReference>
<evidence type="ECO:0000259" key="21">
    <source>
        <dbReference type="PROSITE" id="PS50112"/>
    </source>
</evidence>
<dbReference type="CDD" id="cd00082">
    <property type="entry name" value="HisKA"/>
    <property type="match status" value="1"/>
</dbReference>
<keyword evidence="6 17" id="KW-0597">Phosphoprotein</keyword>
<dbReference type="Pfam" id="PF02518">
    <property type="entry name" value="HATPase_c"/>
    <property type="match status" value="1"/>
</dbReference>
<dbReference type="eggNOG" id="COG0834">
    <property type="taxonomic scope" value="Bacteria"/>
</dbReference>
<dbReference type="PATRIC" id="fig|1441930.4.peg.3244"/>
<dbReference type="PANTHER" id="PTHR43047">
    <property type="entry name" value="TWO-COMPONENT HISTIDINE PROTEIN KINASE"/>
    <property type="match status" value="1"/>
</dbReference>
<evidence type="ECO:0000259" key="19">
    <source>
        <dbReference type="PROSITE" id="PS50109"/>
    </source>
</evidence>
<feature type="modified residue" description="Phosphohistidine" evidence="16">
    <location>
        <position position="1150"/>
    </location>
</feature>
<dbReference type="CDD" id="cd17546">
    <property type="entry name" value="REC_hyHK_CKI1_RcsC-like"/>
    <property type="match status" value="1"/>
</dbReference>
<dbReference type="PANTHER" id="PTHR43047:SF72">
    <property type="entry name" value="OSMOSENSING HISTIDINE PROTEIN KINASE SLN1"/>
    <property type="match status" value="1"/>
</dbReference>
<dbReference type="InterPro" id="IPR049870">
    <property type="entry name" value="BvgS-like_periplasmic1"/>
</dbReference>
<protein>
    <recommendedName>
        <fullName evidence="3">histidine kinase</fullName>
        <ecNumber evidence="3">2.7.13.3</ecNumber>
    </recommendedName>
</protein>
<dbReference type="SMART" id="SM00387">
    <property type="entry name" value="HATPase_c"/>
    <property type="match status" value="1"/>
</dbReference>
<dbReference type="OrthoDB" id="9770795at2"/>
<sequence>MKTVIIALLLIVTALGTFPARAETPISLHLLNRSVLNTELMQLPEADWQWLRQKKVLIFGAVQPDNPPLDIIYAKNTYEGLTADYLGLIGEQLDLAVKVQLYSSPEAALQALMRGEVDILDPSLFFPENRLLLTQPYVIDPLVFVTRVSDPPLYVMPQNDKQWVTLARYQTTDGVLAHYPHTKFIFDSSAIDAIGKVAFGRADIFLGGFISANYMINRNFRHLVRVTRFPEVGVSRLSFVLAPDNERLRGMINAVLSRIPDSEKGAILRRWGAGGLDNNALQSIELNQAERHWVQQNPVVRVLVIGNFPPWFFIDQQGNSRGIGVDVLELITLKTGLQFKIDSVDNIKTALKDVEQGKADIIANYTMGSMSQSGLRATRPYITSPIVLVTRDEAGAPGSLAALAGKRLALRLDHPLYEFLREKHPQIKLVEGNNSGVLTEMVSDRRADAAVLPLVVANYLLTNPDLKGMKVAAIVSPFSLPISFGLNRSAIELHSILDKAILSIPPEELDAIASRWQNQSVLGYSFWSKYRAIVTQGFVLAALLILTSLIWLYYLGRQIKQRKAAKRELKNVLEFQHALINGTPYPIYVRDRDGVLQSCNESYASKFNLSPEAMLGKKVHEREYAGIQDVEAFLNDYQQVMKTGEPLLQDRQVQFIGEPEPLTIYHWVLPYRDSDGRIIGIIGGWLDISERVSLINELRQAKEQADEASRAKTTFLATMSHEIRTPMNAILGMLEMALKKSEQGILDRSALEVAFDSAKGLLALIGDILDIVRIESGRLSLNPERADLRELIESVVRVFDGIARQKGLSLQLDIDREAMGDVLIDPLRFKQILSNLLSNAIKFTEKGQIQVTLLSELTSSDERLWVTVTVKDSGPGISPEDLQRLFVPFVQVESARGITQSGSGLGLVISRSLCEMMGGELTIDSELGQGTRVNISLNLTRLEPLSNAEKAITVDVRHDEAPLRILVVDDFPANLMLLSKQLSYLGHSVAEAKDGEEGLQVWQHGQFDVVITDSNMPLMNGYQLAQEIRRIEQAQGSQPCLILGFTANAQPDEHERCLASGMNDCMVKPVNINTLYEKLSKQASPRSAKAVEHDAQESFNINNLRSLAADDPLLIAKLLQELWATNLNDLAQLRVARKEADWAAIAELAHKIKGGAKMVGAGKLMRCLEAFEEGFAAMLPAEQLDQQVGETEQAMDELDLSLQQQIAALNSP</sequence>
<dbReference type="InterPro" id="IPR000014">
    <property type="entry name" value="PAS"/>
</dbReference>
<dbReference type="SMART" id="SM00388">
    <property type="entry name" value="HisKA"/>
    <property type="match status" value="1"/>
</dbReference>
<dbReference type="Pfam" id="PF00072">
    <property type="entry name" value="Response_reg"/>
    <property type="match status" value="1"/>
</dbReference>
<reference evidence="24 25" key="2">
    <citation type="submission" date="2015-03" db="EMBL/GenBank/DDBJ databases">
        <authorList>
            <person name="Chan K.-G."/>
        </authorList>
    </citation>
    <scope>NUCLEOTIDE SEQUENCE [LARGE SCALE GENOMIC DNA]</scope>
    <source>
        <strain evidence="24 25">RB-25</strain>
    </source>
</reference>
<keyword evidence="14" id="KW-0902">Two-component regulatory system</keyword>
<dbReference type="SUPFAM" id="SSF47384">
    <property type="entry name" value="Homodimeric domain of signal transducing histidine kinase"/>
    <property type="match status" value="1"/>
</dbReference>
<dbReference type="SMART" id="SM00062">
    <property type="entry name" value="PBPb"/>
    <property type="match status" value="2"/>
</dbReference>
<evidence type="ECO:0000256" key="13">
    <source>
        <dbReference type="ARBA" id="ARBA00022989"/>
    </source>
</evidence>
<keyword evidence="5" id="KW-0997">Cell inner membrane</keyword>
<dbReference type="Proteomes" id="UP000019030">
    <property type="component" value="Chromosome"/>
</dbReference>
<keyword evidence="10" id="KW-0547">Nucleotide-binding</keyword>
<evidence type="ECO:0000256" key="4">
    <source>
        <dbReference type="ARBA" id="ARBA00022475"/>
    </source>
</evidence>
<dbReference type="FunFam" id="3.30.565.10:FF:000010">
    <property type="entry name" value="Sensor histidine kinase RcsC"/>
    <property type="match status" value="1"/>
</dbReference>
<evidence type="ECO:0000256" key="11">
    <source>
        <dbReference type="ARBA" id="ARBA00022777"/>
    </source>
</evidence>
<dbReference type="InterPro" id="IPR008207">
    <property type="entry name" value="Sig_transdc_His_kin_Hpt_dom"/>
</dbReference>
<name>W0LAZ3_9GAMM</name>
<dbReference type="InterPro" id="IPR001638">
    <property type="entry name" value="Solute-binding_3/MltF_N"/>
</dbReference>
<evidence type="ECO:0000256" key="7">
    <source>
        <dbReference type="ARBA" id="ARBA00022679"/>
    </source>
</evidence>
<evidence type="ECO:0000256" key="3">
    <source>
        <dbReference type="ARBA" id="ARBA00012438"/>
    </source>
</evidence>
<keyword evidence="4" id="KW-1003">Cell membrane</keyword>
<dbReference type="EMBL" id="CP007044">
    <property type="protein sequence ID" value="AHG21013.1"/>
    <property type="molecule type" value="Genomic_DNA"/>
</dbReference>
<dbReference type="InterPro" id="IPR005467">
    <property type="entry name" value="His_kinase_dom"/>
</dbReference>
<evidence type="ECO:0000256" key="12">
    <source>
        <dbReference type="ARBA" id="ARBA00022840"/>
    </source>
</evidence>
<keyword evidence="9" id="KW-0732">Signal</keyword>
<dbReference type="PROSITE" id="PS50110">
    <property type="entry name" value="RESPONSE_REGULATORY"/>
    <property type="match status" value="1"/>
</dbReference>
<dbReference type="Pfam" id="PF00497">
    <property type="entry name" value="SBP_bac_3"/>
    <property type="match status" value="2"/>
</dbReference>
<dbReference type="InterPro" id="IPR001789">
    <property type="entry name" value="Sig_transdc_resp-reg_receiver"/>
</dbReference>
<dbReference type="GO" id="GO:0005886">
    <property type="term" value="C:plasma membrane"/>
    <property type="evidence" value="ECO:0007669"/>
    <property type="project" value="UniProtKB-SubCell"/>
</dbReference>
<dbReference type="InterPro" id="IPR036890">
    <property type="entry name" value="HATPase_C_sf"/>
</dbReference>
<dbReference type="Gene3D" id="3.30.565.10">
    <property type="entry name" value="Histidine kinase-like ATPase, C-terminal domain"/>
    <property type="match status" value="1"/>
</dbReference>
<dbReference type="SUPFAM" id="SSF55874">
    <property type="entry name" value="ATPase domain of HSP90 chaperone/DNA topoisomerase II/histidine kinase"/>
    <property type="match status" value="1"/>
</dbReference>
<organism evidence="24 25">
    <name type="scientific">Chania multitudinisentens RB-25</name>
    <dbReference type="NCBI Taxonomy" id="1441930"/>
    <lineage>
        <taxon>Bacteria</taxon>
        <taxon>Pseudomonadati</taxon>
        <taxon>Pseudomonadota</taxon>
        <taxon>Gammaproteobacteria</taxon>
        <taxon>Enterobacterales</taxon>
        <taxon>Yersiniaceae</taxon>
        <taxon>Chania</taxon>
    </lineage>
</organism>
<dbReference type="InterPro" id="IPR004358">
    <property type="entry name" value="Sig_transdc_His_kin-like_C"/>
</dbReference>
<dbReference type="InterPro" id="IPR036641">
    <property type="entry name" value="HPT_dom_sf"/>
</dbReference>
<dbReference type="SUPFAM" id="SSF55785">
    <property type="entry name" value="PYP-like sensor domain (PAS domain)"/>
    <property type="match status" value="1"/>
</dbReference>
<evidence type="ECO:0000256" key="1">
    <source>
        <dbReference type="ARBA" id="ARBA00000085"/>
    </source>
</evidence>
<dbReference type="RefSeq" id="WP_037406339.1">
    <property type="nucleotide sequence ID" value="NZ_CP007044.2"/>
</dbReference>
<keyword evidence="11" id="KW-0418">Kinase</keyword>
<feature type="modified residue" description="4-aspartylphosphate" evidence="17">
    <location>
        <position position="1013"/>
    </location>
</feature>
<evidence type="ECO:0000313" key="25">
    <source>
        <dbReference type="Proteomes" id="UP000019030"/>
    </source>
</evidence>
<dbReference type="PRINTS" id="PR00344">
    <property type="entry name" value="BCTRLSENSOR"/>
</dbReference>
<feature type="transmembrane region" description="Helical" evidence="18">
    <location>
        <begin position="538"/>
        <end position="556"/>
    </location>
</feature>
<dbReference type="Pfam" id="PF01627">
    <property type="entry name" value="Hpt"/>
    <property type="match status" value="1"/>
</dbReference>
<dbReference type="CDD" id="cd00088">
    <property type="entry name" value="HPT"/>
    <property type="match status" value="1"/>
</dbReference>
<evidence type="ECO:0000259" key="23">
    <source>
        <dbReference type="PROSITE" id="PS50894"/>
    </source>
</evidence>
<dbReference type="InterPro" id="IPR036097">
    <property type="entry name" value="HisK_dim/P_sf"/>
</dbReference>
<dbReference type="GO" id="GO:0009927">
    <property type="term" value="F:histidine phosphotransfer kinase activity"/>
    <property type="evidence" value="ECO:0007669"/>
    <property type="project" value="TreeGrafter"/>
</dbReference>
<feature type="domain" description="PAS" evidence="21">
    <location>
        <begin position="565"/>
        <end position="644"/>
    </location>
</feature>
<dbReference type="GO" id="GO:0005524">
    <property type="term" value="F:ATP binding"/>
    <property type="evidence" value="ECO:0007669"/>
    <property type="project" value="UniProtKB-KW"/>
</dbReference>
<proteinExistence type="predicted"/>
<dbReference type="Pfam" id="PF00512">
    <property type="entry name" value="HisKA"/>
    <property type="match status" value="1"/>
</dbReference>
<evidence type="ECO:0000313" key="24">
    <source>
        <dbReference type="EMBL" id="AHG21013.1"/>
    </source>
</evidence>
<dbReference type="PROSITE" id="PS50113">
    <property type="entry name" value="PAC"/>
    <property type="match status" value="1"/>
</dbReference>
<dbReference type="Gene3D" id="1.10.287.130">
    <property type="match status" value="1"/>
</dbReference>
<keyword evidence="15 18" id="KW-0472">Membrane</keyword>
<dbReference type="CDD" id="cd16922">
    <property type="entry name" value="HATPase_EvgS-ArcB-TorS-like"/>
    <property type="match status" value="1"/>
</dbReference>
<dbReference type="SUPFAM" id="SSF52172">
    <property type="entry name" value="CheY-like"/>
    <property type="match status" value="1"/>
</dbReference>
<evidence type="ECO:0000259" key="20">
    <source>
        <dbReference type="PROSITE" id="PS50110"/>
    </source>
</evidence>
<dbReference type="HOGENOM" id="CLU_000445_37_3_6"/>
<keyword evidence="13 18" id="KW-1133">Transmembrane helix</keyword>
<dbReference type="SMART" id="SM00448">
    <property type="entry name" value="REC"/>
    <property type="match status" value="1"/>
</dbReference>
<dbReference type="EC" id="2.7.13.3" evidence="3"/>
<dbReference type="CDD" id="cd00130">
    <property type="entry name" value="PAS"/>
    <property type="match status" value="1"/>
</dbReference>
<evidence type="ECO:0000256" key="8">
    <source>
        <dbReference type="ARBA" id="ARBA00022692"/>
    </source>
</evidence>
<dbReference type="eggNOG" id="COG2205">
    <property type="taxonomic scope" value="Bacteria"/>
</dbReference>
<evidence type="ECO:0000256" key="18">
    <source>
        <dbReference type="SAM" id="Phobius"/>
    </source>
</evidence>